<organism evidence="2 3">
    <name type="scientific">Lasiosphaeria miniovina</name>
    <dbReference type="NCBI Taxonomy" id="1954250"/>
    <lineage>
        <taxon>Eukaryota</taxon>
        <taxon>Fungi</taxon>
        <taxon>Dikarya</taxon>
        <taxon>Ascomycota</taxon>
        <taxon>Pezizomycotina</taxon>
        <taxon>Sordariomycetes</taxon>
        <taxon>Sordariomycetidae</taxon>
        <taxon>Sordariales</taxon>
        <taxon>Lasiosphaeriaceae</taxon>
        <taxon>Lasiosphaeria</taxon>
    </lineage>
</organism>
<gene>
    <name evidence="2" type="ORF">B0T26DRAFT_267879</name>
</gene>
<keyword evidence="3" id="KW-1185">Reference proteome</keyword>
<comment type="caution">
    <text evidence="2">The sequence shown here is derived from an EMBL/GenBank/DDBJ whole genome shotgun (WGS) entry which is preliminary data.</text>
</comment>
<keyword evidence="1" id="KW-0732">Signal</keyword>
<dbReference type="Proteomes" id="UP001172101">
    <property type="component" value="Unassembled WGS sequence"/>
</dbReference>
<feature type="signal peptide" evidence="1">
    <location>
        <begin position="1"/>
        <end position="20"/>
    </location>
</feature>
<evidence type="ECO:0000256" key="1">
    <source>
        <dbReference type="SAM" id="SignalP"/>
    </source>
</evidence>
<evidence type="ECO:0000313" key="3">
    <source>
        <dbReference type="Proteomes" id="UP001172101"/>
    </source>
</evidence>
<evidence type="ECO:0008006" key="4">
    <source>
        <dbReference type="Google" id="ProtNLM"/>
    </source>
</evidence>
<sequence>MATLFILAAGLARLERMATTTNIPSSVEQRRRTSWRKRLQQGLQSHPFSQKMTKTGSFFARRSGPWRTRNAFEMIFLKLFTPILKDYA</sequence>
<dbReference type="GeneID" id="85317354"/>
<protein>
    <recommendedName>
        <fullName evidence="4">Secreted protein</fullName>
    </recommendedName>
</protein>
<name>A0AA40AJD6_9PEZI</name>
<proteinExistence type="predicted"/>
<reference evidence="2" key="1">
    <citation type="submission" date="2023-06" db="EMBL/GenBank/DDBJ databases">
        <title>Genome-scale phylogeny and comparative genomics of the fungal order Sordariales.</title>
        <authorList>
            <consortium name="Lawrence Berkeley National Laboratory"/>
            <person name="Hensen N."/>
            <person name="Bonometti L."/>
            <person name="Westerberg I."/>
            <person name="Brannstrom I.O."/>
            <person name="Guillou S."/>
            <person name="Cros-Aarteil S."/>
            <person name="Calhoun S."/>
            <person name="Haridas S."/>
            <person name="Kuo A."/>
            <person name="Mondo S."/>
            <person name="Pangilinan J."/>
            <person name="Riley R."/>
            <person name="LaButti K."/>
            <person name="Andreopoulos B."/>
            <person name="Lipzen A."/>
            <person name="Chen C."/>
            <person name="Yanf M."/>
            <person name="Daum C."/>
            <person name="Ng V."/>
            <person name="Clum A."/>
            <person name="Steindorff A."/>
            <person name="Ohm R."/>
            <person name="Martin F."/>
            <person name="Silar P."/>
            <person name="Natvig D."/>
            <person name="Lalanne C."/>
            <person name="Gautier V."/>
            <person name="Ament-velasquez S.L."/>
            <person name="Kruys A."/>
            <person name="Hutchinson M.I."/>
            <person name="Powell A.J."/>
            <person name="Barry K."/>
            <person name="Miller A.N."/>
            <person name="Grigoriev I.V."/>
            <person name="Debuchy R."/>
            <person name="Gladieux P."/>
            <person name="Thoren M.H."/>
            <person name="Johannesson H."/>
        </authorList>
    </citation>
    <scope>NUCLEOTIDE SEQUENCE</scope>
    <source>
        <strain evidence="2">SMH2392-1A</strain>
    </source>
</reference>
<dbReference type="RefSeq" id="XP_060295623.1">
    <property type="nucleotide sequence ID" value="XM_060434084.1"/>
</dbReference>
<feature type="chain" id="PRO_5041275367" description="Secreted protein" evidence="1">
    <location>
        <begin position="21"/>
        <end position="88"/>
    </location>
</feature>
<accession>A0AA40AJD6</accession>
<evidence type="ECO:0000313" key="2">
    <source>
        <dbReference type="EMBL" id="KAK0716830.1"/>
    </source>
</evidence>
<dbReference type="AlphaFoldDB" id="A0AA40AJD6"/>
<dbReference type="EMBL" id="JAUIRO010000004">
    <property type="protein sequence ID" value="KAK0716830.1"/>
    <property type="molecule type" value="Genomic_DNA"/>
</dbReference>